<dbReference type="PRINTS" id="PR00417">
    <property type="entry name" value="PRTPISMRASEI"/>
</dbReference>
<name>A0A2A2HDT8_9EURY</name>
<keyword evidence="3" id="KW-0479">Metal-binding</keyword>
<evidence type="ECO:0000256" key="1">
    <source>
        <dbReference type="ARBA" id="ARBA00000213"/>
    </source>
</evidence>
<keyword evidence="5" id="KW-0863">Zinc-finger</keyword>
<evidence type="ECO:0000313" key="15">
    <source>
        <dbReference type="EMBL" id="PAV07498.1"/>
    </source>
</evidence>
<evidence type="ECO:0000256" key="4">
    <source>
        <dbReference type="ARBA" id="ARBA00022737"/>
    </source>
</evidence>
<dbReference type="GO" id="GO:0003677">
    <property type="term" value="F:DNA binding"/>
    <property type="evidence" value="ECO:0007669"/>
    <property type="project" value="UniProtKB-KW"/>
</dbReference>
<dbReference type="InterPro" id="IPR013497">
    <property type="entry name" value="Topo_IA_cen"/>
</dbReference>
<feature type="domain" description="Topo IA-type catalytic" evidence="14">
    <location>
        <begin position="157"/>
        <end position="567"/>
    </location>
</feature>
<dbReference type="GO" id="GO:0006265">
    <property type="term" value="P:DNA topological change"/>
    <property type="evidence" value="ECO:0007669"/>
    <property type="project" value="UniProtKB-UniRule"/>
</dbReference>
<keyword evidence="6" id="KW-0862">Zinc</keyword>
<dbReference type="InterPro" id="IPR013826">
    <property type="entry name" value="Topo_IA_cen_sub3"/>
</dbReference>
<evidence type="ECO:0000259" key="13">
    <source>
        <dbReference type="PROSITE" id="PS50880"/>
    </source>
</evidence>
<dbReference type="EMBL" id="LWMS01000045">
    <property type="protein sequence ID" value="PWL07657.1"/>
    <property type="molecule type" value="Genomic_DNA"/>
</dbReference>
<evidence type="ECO:0000256" key="2">
    <source>
        <dbReference type="ARBA" id="ARBA00009446"/>
    </source>
</evidence>
<dbReference type="SMART" id="SM00437">
    <property type="entry name" value="TOP1Ac"/>
    <property type="match status" value="1"/>
</dbReference>
<proteinExistence type="inferred from homology"/>
<dbReference type="RefSeq" id="WP_095608564.1">
    <property type="nucleotide sequence ID" value="NZ_LMVN01000012.1"/>
</dbReference>
<dbReference type="Gene3D" id="1.10.290.10">
    <property type="entry name" value="Topoisomerase I, domain 4"/>
    <property type="match status" value="1"/>
</dbReference>
<dbReference type="CDD" id="cd03362">
    <property type="entry name" value="TOPRIM_TopoIA_TopoIII"/>
    <property type="match status" value="1"/>
</dbReference>
<dbReference type="InterPro" id="IPR005739">
    <property type="entry name" value="TopoI_arch"/>
</dbReference>
<dbReference type="GO" id="GO:0006310">
    <property type="term" value="P:DNA recombination"/>
    <property type="evidence" value="ECO:0007669"/>
    <property type="project" value="TreeGrafter"/>
</dbReference>
<evidence type="ECO:0000259" key="14">
    <source>
        <dbReference type="PROSITE" id="PS52039"/>
    </source>
</evidence>
<dbReference type="SUPFAM" id="SSF56712">
    <property type="entry name" value="Prokaryotic type I DNA topoisomerase"/>
    <property type="match status" value="1"/>
</dbReference>
<feature type="site" description="Interaction with DNA" evidence="11">
    <location>
        <position position="501"/>
    </location>
</feature>
<evidence type="ECO:0000256" key="12">
    <source>
        <dbReference type="SAM" id="MobiDB-lite"/>
    </source>
</evidence>
<dbReference type="SMART" id="SM00436">
    <property type="entry name" value="TOP1Bc"/>
    <property type="match status" value="1"/>
</dbReference>
<feature type="region of interest" description="Interaction with DNA" evidence="11">
    <location>
        <begin position="197"/>
        <end position="202"/>
    </location>
</feature>
<comment type="catalytic activity">
    <reaction evidence="1 11">
        <text>ATP-independent breakage of single-stranded DNA, followed by passage and rejoining.</text>
        <dbReference type="EC" id="5.6.2.1"/>
    </reaction>
</comment>
<dbReference type="EC" id="5.6.2.1" evidence="11"/>
<keyword evidence="17" id="KW-1185">Reference proteome</keyword>
<evidence type="ECO:0000256" key="8">
    <source>
        <dbReference type="ARBA" id="ARBA00023029"/>
    </source>
</evidence>
<comment type="similarity">
    <text evidence="2 11">Belongs to the type IA topoisomerase family.</text>
</comment>
<feature type="site" description="Interaction with DNA" evidence="11">
    <location>
        <position position="171"/>
    </location>
</feature>
<dbReference type="InterPro" id="IPR003601">
    <property type="entry name" value="Topo_IA_2"/>
</dbReference>
<dbReference type="PROSITE" id="PS52039">
    <property type="entry name" value="TOPO_IA_2"/>
    <property type="match status" value="1"/>
</dbReference>
<reference evidence="16 18" key="1">
    <citation type="submission" date="2016-04" db="EMBL/GenBank/DDBJ databases">
        <title>Genome sequence of Methanosphaera cuniculi DSM 4103.</title>
        <authorList>
            <person name="Poehlein A."/>
            <person name="Seedorf H."/>
            <person name="Daniel R."/>
        </authorList>
    </citation>
    <scope>NUCLEOTIDE SEQUENCE [LARGE SCALE GENOMIC DNA]</scope>
    <source>
        <strain evidence="16 18">DSM 4103</strain>
    </source>
</reference>
<dbReference type="PANTHER" id="PTHR11390">
    <property type="entry name" value="PROKARYOTIC DNA TOPOISOMERASE"/>
    <property type="match status" value="1"/>
</dbReference>
<dbReference type="GO" id="GO:0005694">
    <property type="term" value="C:chromosome"/>
    <property type="evidence" value="ECO:0007669"/>
    <property type="project" value="InterPro"/>
</dbReference>
<protein>
    <recommendedName>
        <fullName evidence="11">DNA topoisomerase 1</fullName>
        <ecNumber evidence="11">5.6.2.1</ecNumber>
    </recommendedName>
    <alternativeName>
        <fullName evidence="11">DNA topoisomerase I</fullName>
    </alternativeName>
</protein>
<keyword evidence="4" id="KW-0677">Repeat</keyword>
<evidence type="ECO:0000313" key="16">
    <source>
        <dbReference type="EMBL" id="PWL07657.1"/>
    </source>
</evidence>
<evidence type="ECO:0000256" key="10">
    <source>
        <dbReference type="ARBA" id="ARBA00023235"/>
    </source>
</evidence>
<dbReference type="InterPro" id="IPR003602">
    <property type="entry name" value="Topo_IA_DNA-bd_dom"/>
</dbReference>
<sequence length="723" mass="82034">MSELIICEKPKVAEKVAKALSDSPVKSSYKRVPYYTIEKNGKEIIILSAVGHLYSLKAKNKKEKRLFEVEWVPLYETDKSKNYVKNYIDTIKKFAKTADRFIHACDYDTEGTLIGYNALKEICGPESIDKTFRMKFSALTKKDLQKAYDEAYPLVDDQSWVDSGEARHILDFLFGVNISKAMTDSIVKAADRYVQLSAGRVQTPTLAILTEREKEIKKFVPEPYWLIKAKLPKGVIADHKKGKIFNKDEVDEIIKKTKGHDATVTKITERKHKKSLPVPFELGTLQSEAFAQFGFTPKKTQQIAQNLYTEGYTSYPRTSSQKLPSSLGLPNILLQLSKDPKYKEKIDQLKAPIKPNEGKKTDEAHPAIHPTGTLPQDLSKDEQKIYDLITYRFISIFGEEAEMQSVKVDLDINGEPFNFSRQRIYKEGFLALDPYQYKKVKNEDFPEMEENTTLKSKVKEEQKETKPPARYNQSSIVKELEKRGLGTKATRANIVAILYTRKYVQGNKIEVSQLGEHMIDTLNKYSERLTSEQMTREFETYLSEIKDKKITENEVVDDAKDELNQILNSIDDNKENIGRELYATYEQSRIVGKCDCGGNLIVISSPRGGKFVGCSNYPKCKKTYSLPSGANILKTKCEKCGLPLISYGNPRQRACLNFECANGGKKSTNDIVGKCPQCGENLIKRMGRFGEFIGCTGFPKCRFTSSIADFEAAQKQENSESEK</sequence>
<keyword evidence="10 11" id="KW-0413">Isomerase</keyword>
<dbReference type="InterPro" id="IPR023405">
    <property type="entry name" value="Topo_IA_core_domain"/>
</dbReference>
<comment type="caution">
    <text evidence="15">The sequence shown here is derived from an EMBL/GenBank/DDBJ whole genome shotgun (WGS) entry which is preliminary data.</text>
</comment>
<evidence type="ECO:0000256" key="3">
    <source>
        <dbReference type="ARBA" id="ARBA00022723"/>
    </source>
</evidence>
<dbReference type="PROSITE" id="PS00396">
    <property type="entry name" value="TOPO_IA_1"/>
    <property type="match status" value="1"/>
</dbReference>
<evidence type="ECO:0000313" key="17">
    <source>
        <dbReference type="Proteomes" id="UP000217528"/>
    </source>
</evidence>
<dbReference type="GO" id="GO:0008270">
    <property type="term" value="F:zinc ion binding"/>
    <property type="evidence" value="ECO:0007669"/>
    <property type="project" value="UniProtKB-KW"/>
</dbReference>
<dbReference type="Proteomes" id="UP000217528">
    <property type="component" value="Unassembled WGS sequence"/>
</dbReference>
<gene>
    <name evidence="11 16" type="primary">topA</name>
    <name evidence="15" type="ORF">ASJ82_02895</name>
    <name evidence="16" type="ORF">MSCUN_14080</name>
</gene>
<dbReference type="InterPro" id="IPR013825">
    <property type="entry name" value="Topo_IA_cen_sub2"/>
</dbReference>
<evidence type="ECO:0000256" key="6">
    <source>
        <dbReference type="ARBA" id="ARBA00022833"/>
    </source>
</evidence>
<dbReference type="InterPro" id="IPR013824">
    <property type="entry name" value="Topo_IA_cen_sub1"/>
</dbReference>
<evidence type="ECO:0000313" key="18">
    <source>
        <dbReference type="Proteomes" id="UP000246004"/>
    </source>
</evidence>
<feature type="region of interest" description="Disordered" evidence="12">
    <location>
        <begin position="354"/>
        <end position="376"/>
    </location>
</feature>
<evidence type="ECO:0000256" key="5">
    <source>
        <dbReference type="ARBA" id="ARBA00022771"/>
    </source>
</evidence>
<accession>A0A2A2HDT8</accession>
<dbReference type="InterPro" id="IPR006171">
    <property type="entry name" value="TOPRIM_dom"/>
</dbReference>
<feature type="compositionally biased region" description="Basic and acidic residues" evidence="12">
    <location>
        <begin position="457"/>
        <end position="467"/>
    </location>
</feature>
<comment type="subunit">
    <text evidence="11">Monomer.</text>
</comment>
<feature type="domain" description="Toprim" evidence="13">
    <location>
        <begin position="2"/>
        <end position="138"/>
    </location>
</feature>
<feature type="compositionally biased region" description="Basic and acidic residues" evidence="12">
    <location>
        <begin position="356"/>
        <end position="366"/>
    </location>
</feature>
<dbReference type="Gene3D" id="3.30.65.10">
    <property type="entry name" value="Bacterial Topoisomerase I, domain 1"/>
    <property type="match status" value="2"/>
</dbReference>
<dbReference type="OrthoDB" id="30963at2157"/>
<feature type="site" description="Interaction with DNA" evidence="11">
    <location>
        <position position="52"/>
    </location>
</feature>
<dbReference type="InterPro" id="IPR013498">
    <property type="entry name" value="Topo_IA_Znf"/>
</dbReference>
<dbReference type="GO" id="GO:0006281">
    <property type="term" value="P:DNA repair"/>
    <property type="evidence" value="ECO:0007669"/>
    <property type="project" value="TreeGrafter"/>
</dbReference>
<dbReference type="Pfam" id="PF01131">
    <property type="entry name" value="Topoisom_bac"/>
    <property type="match status" value="1"/>
</dbReference>
<dbReference type="InterPro" id="IPR000380">
    <property type="entry name" value="Topo_IA"/>
</dbReference>
<feature type="site" description="Interaction with DNA" evidence="11">
    <location>
        <position position="317"/>
    </location>
</feature>
<evidence type="ECO:0000256" key="7">
    <source>
        <dbReference type="ARBA" id="ARBA00022842"/>
    </source>
</evidence>
<dbReference type="InterPro" id="IPR028612">
    <property type="entry name" value="Topoisom_1_IA"/>
</dbReference>
<dbReference type="AlphaFoldDB" id="A0A2A2HDT8"/>
<reference evidence="15 17" key="2">
    <citation type="journal article" date="2017" name="BMC Genomics">
        <title>Genomic analysis of methanogenic archaea reveals a shift towards energy conservation.</title>
        <authorList>
            <person name="Gilmore S.P."/>
            <person name="Henske J.K."/>
            <person name="Sexton J.A."/>
            <person name="Solomon K.V."/>
            <person name="Seppala S."/>
            <person name="Yoo J.I."/>
            <person name="Huyett L.M."/>
            <person name="Pressman A."/>
            <person name="Cogan J.Z."/>
            <person name="Kivenson V."/>
            <person name="Peng X."/>
            <person name="Tan Y."/>
            <person name="Valentine D.L."/>
            <person name="O'Malley M.A."/>
        </authorList>
    </citation>
    <scope>NUCLEOTIDE SEQUENCE [LARGE SCALE GENOMIC DNA]</scope>
    <source>
        <strain evidence="15 17">1R-7</strain>
    </source>
</reference>
<comment type="function">
    <text evidence="11">Releases the supercoiling and torsional tension of DNA, which is introduced during the DNA replication and transcription, by transiently cleaving and rejoining one strand of the DNA duplex. Introduces a single-strand break via transesterification at a target site in duplex DNA. The scissile phosphodiester is attacked by the catalytic tyrosine of the enzyme, resulting in the formation of a DNA-(5'-phosphotyrosyl)-enzyme intermediate and the expulsion of a 3'-OH DNA strand. The free DNA strand then undergoes passage around the unbroken strand, thus removing DNA supercoils. Finally, in the religation step, the DNA 3'-OH attacks the covalent intermediate to expel the active-site tyrosine and restore the DNA phosphodiester backbone.</text>
</comment>
<keyword evidence="7" id="KW-0460">Magnesium</keyword>
<dbReference type="Gene3D" id="2.70.20.10">
    <property type="entry name" value="Topoisomerase I, domain 3"/>
    <property type="match status" value="1"/>
</dbReference>
<organism evidence="15 17">
    <name type="scientific">Methanosphaera cuniculi</name>
    <dbReference type="NCBI Taxonomy" id="1077256"/>
    <lineage>
        <taxon>Archaea</taxon>
        <taxon>Methanobacteriati</taxon>
        <taxon>Methanobacteriota</taxon>
        <taxon>Methanomada group</taxon>
        <taxon>Methanobacteria</taxon>
        <taxon>Methanobacteriales</taxon>
        <taxon>Methanobacteriaceae</taxon>
        <taxon>Methanosphaera</taxon>
    </lineage>
</organism>
<dbReference type="HAMAP" id="MF_00952">
    <property type="entry name" value="Topoisom_1_prok"/>
    <property type="match status" value="1"/>
</dbReference>
<dbReference type="NCBIfam" id="TIGR01057">
    <property type="entry name" value="topA_arch"/>
    <property type="match status" value="1"/>
</dbReference>
<dbReference type="Gene3D" id="3.40.50.140">
    <property type="match status" value="1"/>
</dbReference>
<dbReference type="PROSITE" id="PS50880">
    <property type="entry name" value="TOPRIM"/>
    <property type="match status" value="1"/>
</dbReference>
<keyword evidence="8 11" id="KW-0799">Topoisomerase</keyword>
<feature type="region of interest" description="Disordered" evidence="12">
    <location>
        <begin position="448"/>
        <end position="471"/>
    </location>
</feature>
<evidence type="ECO:0000256" key="9">
    <source>
        <dbReference type="ARBA" id="ARBA00023125"/>
    </source>
</evidence>
<dbReference type="Gene3D" id="1.10.460.10">
    <property type="entry name" value="Topoisomerase I, domain 2"/>
    <property type="match status" value="1"/>
</dbReference>
<dbReference type="Pfam" id="PF01751">
    <property type="entry name" value="Toprim"/>
    <property type="match status" value="1"/>
</dbReference>
<dbReference type="EMBL" id="LMVN01000012">
    <property type="protein sequence ID" value="PAV07498.1"/>
    <property type="molecule type" value="Genomic_DNA"/>
</dbReference>
<evidence type="ECO:0000256" key="11">
    <source>
        <dbReference type="HAMAP-Rule" id="MF_00952"/>
    </source>
</evidence>
<dbReference type="GO" id="GO:0003917">
    <property type="term" value="F:DNA topoisomerase type I (single strand cut, ATP-independent) activity"/>
    <property type="evidence" value="ECO:0007669"/>
    <property type="project" value="UniProtKB-UniRule"/>
</dbReference>
<dbReference type="SUPFAM" id="SSF57783">
    <property type="entry name" value="Zinc beta-ribbon"/>
    <property type="match status" value="1"/>
</dbReference>
<dbReference type="InterPro" id="IPR034144">
    <property type="entry name" value="TOPRIM_TopoIII"/>
</dbReference>
<dbReference type="CDD" id="cd00186">
    <property type="entry name" value="TOP1Ac"/>
    <property type="match status" value="1"/>
</dbReference>
<feature type="active site" description="O-(5'-phospho-DNA)-tyrosine intermediate" evidence="11">
    <location>
        <position position="315"/>
    </location>
</feature>
<feature type="site" description="Interaction with DNA" evidence="11">
    <location>
        <position position="167"/>
    </location>
</feature>
<dbReference type="Pfam" id="PF01396">
    <property type="entry name" value="Zn_ribbon_Top1"/>
    <property type="match status" value="2"/>
</dbReference>
<dbReference type="SMART" id="SM00493">
    <property type="entry name" value="TOPRIM"/>
    <property type="match status" value="1"/>
</dbReference>
<keyword evidence="9 11" id="KW-0238">DNA-binding</keyword>
<dbReference type="PANTHER" id="PTHR11390:SF26">
    <property type="entry name" value="DNA TOPOISOMERASE 1"/>
    <property type="match status" value="1"/>
</dbReference>
<comment type="caution">
    <text evidence="11">Lacks conserved residue(s) required for the propagation of feature annotation.</text>
</comment>
<dbReference type="InterPro" id="IPR023406">
    <property type="entry name" value="Topo_IA_AS"/>
</dbReference>
<dbReference type="Proteomes" id="UP000246004">
    <property type="component" value="Unassembled WGS sequence"/>
</dbReference>